<name>A0A0R2L3J1_9LACO</name>
<dbReference type="EMBL" id="JQCF01000040">
    <property type="protein sequence ID" value="KRN96319.1"/>
    <property type="molecule type" value="Genomic_DNA"/>
</dbReference>
<dbReference type="SUPFAM" id="SSF56300">
    <property type="entry name" value="Metallo-dependent phosphatases"/>
    <property type="match status" value="1"/>
</dbReference>
<sequence length="207" mass="24306">MNYFIADTHFYHYQLLQPNNFAPRHFGNVDEMNQAMINAWNARVDENDRVYHLGDISMRPQDTPTDEETYAMLKQLNGHMTLIKGNHDYRSLFKYLDKHNETMADGKPRFEFEDVGALLKFDHHQFYCTHYPMLLGKVDKIINLHGHIHHYAVPIAENINVGVDAPERDYLSENLPWGSPLRGEEIIEMYDKKKQDLAEQMARQQGK</sequence>
<protein>
    <submittedName>
        <fullName evidence="1">Phosphoesterase or phosphohydrolase</fullName>
    </submittedName>
</protein>
<evidence type="ECO:0000313" key="1">
    <source>
        <dbReference type="EMBL" id="KRN96319.1"/>
    </source>
</evidence>
<accession>A0A0R2L3J1</accession>
<dbReference type="Proteomes" id="UP000051006">
    <property type="component" value="Unassembled WGS sequence"/>
</dbReference>
<proteinExistence type="predicted"/>
<dbReference type="InterPro" id="IPR029052">
    <property type="entry name" value="Metallo-depent_PP-like"/>
</dbReference>
<keyword evidence="2" id="KW-1185">Reference proteome</keyword>
<dbReference type="PATRIC" id="fig|993692.3.peg.1953"/>
<dbReference type="Gene3D" id="3.60.21.10">
    <property type="match status" value="1"/>
</dbReference>
<organism evidence="1 2">
    <name type="scientific">Companilactobacillus kimchiensis</name>
    <dbReference type="NCBI Taxonomy" id="993692"/>
    <lineage>
        <taxon>Bacteria</taxon>
        <taxon>Bacillati</taxon>
        <taxon>Bacillota</taxon>
        <taxon>Bacilli</taxon>
        <taxon>Lactobacillales</taxon>
        <taxon>Lactobacillaceae</taxon>
        <taxon>Companilactobacillus</taxon>
    </lineage>
</organism>
<dbReference type="AlphaFoldDB" id="A0A0R2L3J1"/>
<keyword evidence="1" id="KW-0378">Hydrolase</keyword>
<dbReference type="GO" id="GO:0016787">
    <property type="term" value="F:hydrolase activity"/>
    <property type="evidence" value="ECO:0007669"/>
    <property type="project" value="UniProtKB-KW"/>
</dbReference>
<reference evidence="1 2" key="1">
    <citation type="journal article" date="2015" name="Genome Announc.">
        <title>Expanding the biotechnology potential of lactobacilli through comparative genomics of 213 strains and associated genera.</title>
        <authorList>
            <person name="Sun Z."/>
            <person name="Harris H.M."/>
            <person name="McCann A."/>
            <person name="Guo C."/>
            <person name="Argimon S."/>
            <person name="Zhang W."/>
            <person name="Yang X."/>
            <person name="Jeffery I.B."/>
            <person name="Cooney J.C."/>
            <person name="Kagawa T.F."/>
            <person name="Liu W."/>
            <person name="Song Y."/>
            <person name="Salvetti E."/>
            <person name="Wrobel A."/>
            <person name="Rasinkangas P."/>
            <person name="Parkhill J."/>
            <person name="Rea M.C."/>
            <person name="O'Sullivan O."/>
            <person name="Ritari J."/>
            <person name="Douillard F.P."/>
            <person name="Paul Ross R."/>
            <person name="Yang R."/>
            <person name="Briner A.E."/>
            <person name="Felis G.E."/>
            <person name="de Vos W.M."/>
            <person name="Barrangou R."/>
            <person name="Klaenhammer T.R."/>
            <person name="Caufield P.W."/>
            <person name="Cui Y."/>
            <person name="Zhang H."/>
            <person name="O'Toole P.W."/>
        </authorList>
    </citation>
    <scope>NUCLEOTIDE SEQUENCE [LARGE SCALE GENOMIC DNA]</scope>
    <source>
        <strain evidence="1 2">DSM 24716</strain>
    </source>
</reference>
<dbReference type="OrthoDB" id="5380073at2"/>
<comment type="caution">
    <text evidence="1">The sequence shown here is derived from an EMBL/GenBank/DDBJ whole genome shotgun (WGS) entry which is preliminary data.</text>
</comment>
<dbReference type="STRING" id="993692.IV57_GL001924"/>
<evidence type="ECO:0000313" key="2">
    <source>
        <dbReference type="Proteomes" id="UP000051006"/>
    </source>
</evidence>
<gene>
    <name evidence="1" type="ORF">IV57_GL001924</name>
</gene>
<dbReference type="RefSeq" id="WP_057881804.1">
    <property type="nucleotide sequence ID" value="NZ_JQCF01000040.1"/>
</dbReference>